<dbReference type="InterPro" id="IPR003812">
    <property type="entry name" value="Fido"/>
</dbReference>
<evidence type="ECO:0000313" key="3">
    <source>
        <dbReference type="Proteomes" id="UP000078390"/>
    </source>
</evidence>
<dbReference type="Gene3D" id="1.20.120.1870">
    <property type="entry name" value="Fic/DOC protein, Fido domain"/>
    <property type="match status" value="1"/>
</dbReference>
<evidence type="ECO:0000259" key="1">
    <source>
        <dbReference type="PROSITE" id="PS51459"/>
    </source>
</evidence>
<protein>
    <submittedName>
        <fullName evidence="2">Death-on-curing family protein</fullName>
    </submittedName>
</protein>
<sequence length="94" mass="10807">MAQEGRSLDFIERVSLAVYLLVKGHPFQDGNKRTALRMLINCLRLAELKYTGRPIDLAYSIEAIAKSDPSEKEKLFLEFAGFLKRHLQRRDKVA</sequence>
<dbReference type="PROSITE" id="PS51459">
    <property type="entry name" value="FIDO"/>
    <property type="match status" value="1"/>
</dbReference>
<evidence type="ECO:0000313" key="2">
    <source>
        <dbReference type="EMBL" id="OAQ19803.1"/>
    </source>
</evidence>
<proteinExistence type="predicted"/>
<name>A0A179D1D0_9BACT</name>
<dbReference type="SUPFAM" id="SSF140931">
    <property type="entry name" value="Fic-like"/>
    <property type="match status" value="1"/>
</dbReference>
<dbReference type="Pfam" id="PF02661">
    <property type="entry name" value="Fic"/>
    <property type="match status" value="1"/>
</dbReference>
<reference evidence="2 3" key="1">
    <citation type="submission" date="2016-04" db="EMBL/GenBank/DDBJ databases">
        <title>Genome analysis of Thermosulfurimonas dismutans, the first thermophilic sulfur-disproportionating bacterium of the phylum Thermodesulfobacteria.</title>
        <authorList>
            <person name="Mardanov A.V."/>
            <person name="Beletsky A.V."/>
            <person name="Kadnikov V.V."/>
            <person name="Slobodkin A.I."/>
            <person name="Ravin N.V."/>
        </authorList>
    </citation>
    <scope>NUCLEOTIDE SEQUENCE [LARGE SCALE GENOMIC DNA]</scope>
    <source>
        <strain evidence="2 3">S95</strain>
    </source>
</reference>
<comment type="caution">
    <text evidence="2">The sequence shown here is derived from an EMBL/GenBank/DDBJ whole genome shotgun (WGS) entry which is preliminary data.</text>
</comment>
<dbReference type="InterPro" id="IPR053737">
    <property type="entry name" value="Type_II_TA_Toxin"/>
</dbReference>
<dbReference type="InterPro" id="IPR036597">
    <property type="entry name" value="Fido-like_dom_sf"/>
</dbReference>
<organism evidence="2 3">
    <name type="scientific">Thermosulfurimonas dismutans</name>
    <dbReference type="NCBI Taxonomy" id="999894"/>
    <lineage>
        <taxon>Bacteria</taxon>
        <taxon>Pseudomonadati</taxon>
        <taxon>Thermodesulfobacteriota</taxon>
        <taxon>Thermodesulfobacteria</taxon>
        <taxon>Thermodesulfobacteriales</taxon>
        <taxon>Thermodesulfobacteriaceae</taxon>
        <taxon>Thermosulfurimonas</taxon>
    </lineage>
</organism>
<dbReference type="STRING" id="999894.TDIS_2097"/>
<dbReference type="AlphaFoldDB" id="A0A179D1D0"/>
<keyword evidence="3" id="KW-1185">Reference proteome</keyword>
<gene>
    <name evidence="2" type="ORF">TDIS_2097</name>
</gene>
<accession>A0A179D1D0</accession>
<dbReference type="Proteomes" id="UP000078390">
    <property type="component" value="Unassembled WGS sequence"/>
</dbReference>
<dbReference type="EMBL" id="LWLG01000026">
    <property type="protein sequence ID" value="OAQ19803.1"/>
    <property type="molecule type" value="Genomic_DNA"/>
</dbReference>
<feature type="domain" description="Fido" evidence="1">
    <location>
        <begin position="1"/>
        <end position="85"/>
    </location>
</feature>